<dbReference type="GO" id="GO:0005886">
    <property type="term" value="C:plasma membrane"/>
    <property type="evidence" value="ECO:0007669"/>
    <property type="project" value="UniProtKB-SubCell"/>
</dbReference>
<evidence type="ECO:0000256" key="3">
    <source>
        <dbReference type="ARBA" id="ARBA00022614"/>
    </source>
</evidence>
<dbReference type="AlphaFoldDB" id="A0A8W8J9F3"/>
<evidence type="ECO:0000313" key="10">
    <source>
        <dbReference type="EnsemblMetazoa" id="G17384.1:cds"/>
    </source>
</evidence>
<dbReference type="SUPFAM" id="SSF52058">
    <property type="entry name" value="L domain-like"/>
    <property type="match status" value="3"/>
</dbReference>
<dbReference type="InterPro" id="IPR032675">
    <property type="entry name" value="LRR_dom_sf"/>
</dbReference>
<reference evidence="10" key="1">
    <citation type="submission" date="2022-08" db="UniProtKB">
        <authorList>
            <consortium name="EnsemblMetazoa"/>
        </authorList>
    </citation>
    <scope>IDENTIFICATION</scope>
    <source>
        <strain evidence="10">05x7-T-G4-1.051#20</strain>
    </source>
</reference>
<organism evidence="10 11">
    <name type="scientific">Magallana gigas</name>
    <name type="common">Pacific oyster</name>
    <name type="synonym">Crassostrea gigas</name>
    <dbReference type="NCBI Taxonomy" id="29159"/>
    <lineage>
        <taxon>Eukaryota</taxon>
        <taxon>Metazoa</taxon>
        <taxon>Spiralia</taxon>
        <taxon>Lophotrochozoa</taxon>
        <taxon>Mollusca</taxon>
        <taxon>Bivalvia</taxon>
        <taxon>Autobranchia</taxon>
        <taxon>Pteriomorphia</taxon>
        <taxon>Ostreida</taxon>
        <taxon>Ostreoidea</taxon>
        <taxon>Ostreidae</taxon>
        <taxon>Magallana</taxon>
    </lineage>
</organism>
<protein>
    <recommendedName>
        <fullName evidence="9">LRRNT domain-containing protein</fullName>
    </recommendedName>
</protein>
<dbReference type="InterPro" id="IPR001611">
    <property type="entry name" value="Leu-rich_rpt"/>
</dbReference>
<keyword evidence="11" id="KW-1185">Reference proteome</keyword>
<evidence type="ECO:0000256" key="5">
    <source>
        <dbReference type="ARBA" id="ARBA00022729"/>
    </source>
</evidence>
<dbReference type="InterPro" id="IPR050467">
    <property type="entry name" value="LRFN"/>
</dbReference>
<dbReference type="Proteomes" id="UP000005408">
    <property type="component" value="Unassembled WGS sequence"/>
</dbReference>
<keyword evidence="2" id="KW-1003">Cell membrane</keyword>
<evidence type="ECO:0000313" key="11">
    <source>
        <dbReference type="Proteomes" id="UP000005408"/>
    </source>
</evidence>
<evidence type="ECO:0000256" key="6">
    <source>
        <dbReference type="ARBA" id="ARBA00022737"/>
    </source>
</evidence>
<dbReference type="EnsemblMetazoa" id="G17384.1">
    <property type="protein sequence ID" value="G17384.1:cds"/>
    <property type="gene ID" value="G17384"/>
</dbReference>
<evidence type="ECO:0000259" key="9">
    <source>
        <dbReference type="SMART" id="SM00013"/>
    </source>
</evidence>
<evidence type="ECO:0000256" key="7">
    <source>
        <dbReference type="ARBA" id="ARBA00022989"/>
    </source>
</evidence>
<evidence type="ECO:0000256" key="1">
    <source>
        <dbReference type="ARBA" id="ARBA00004236"/>
    </source>
</evidence>
<dbReference type="InterPro" id="IPR000372">
    <property type="entry name" value="LRRNT"/>
</dbReference>
<evidence type="ECO:0000256" key="8">
    <source>
        <dbReference type="ARBA" id="ARBA00023136"/>
    </source>
</evidence>
<dbReference type="InterPro" id="IPR003591">
    <property type="entry name" value="Leu-rich_rpt_typical-subtyp"/>
</dbReference>
<accession>A0A8W8J9F3</accession>
<dbReference type="SMART" id="SM00365">
    <property type="entry name" value="LRR_SD22"/>
    <property type="match status" value="7"/>
</dbReference>
<evidence type="ECO:0000256" key="4">
    <source>
        <dbReference type="ARBA" id="ARBA00022692"/>
    </source>
</evidence>
<keyword evidence="5" id="KW-0732">Signal</keyword>
<dbReference type="FunFam" id="3.80.10.10:FF:001164">
    <property type="entry name" value="GH01279p"/>
    <property type="match status" value="1"/>
</dbReference>
<keyword evidence="8" id="KW-0472">Membrane</keyword>
<feature type="domain" description="LRRNT" evidence="9">
    <location>
        <begin position="701"/>
        <end position="739"/>
    </location>
</feature>
<dbReference type="Pfam" id="PF13306">
    <property type="entry name" value="LRR_5"/>
    <property type="match status" value="1"/>
</dbReference>
<dbReference type="FunFam" id="3.80.10.10:FF:001438">
    <property type="entry name" value="Uncharacterized protein"/>
    <property type="match status" value="1"/>
</dbReference>
<proteinExistence type="predicted"/>
<name>A0A8W8J9F3_MAGGI</name>
<dbReference type="InterPro" id="IPR026906">
    <property type="entry name" value="LRR_5"/>
</dbReference>
<keyword evidence="3" id="KW-0433">Leucine-rich repeat</keyword>
<sequence length="871" mass="98391">MRSNRIKVRKKDVQRGRSILSGIIFIISLTQSADVLTSYPCPRMCGCYQGDIKNEVISVVCRLDALSPEVDFSVIRTSVPSVLYIMCSSETSISQVRSDMFKSLSSFTGLYIENCQISFMHGSFLLGLKSLEQLEIKSAGKLKFEDSVFYHVPKLTHITITSSHVTKMPDLCQSGNLKYINFTKNELPSMDSIGLNCKNKTILPNLSTLILDKNSISNISSRDFISVPYLKDLRIADGNLVSIEEDAFSSIRDITYLDITNNSITEVSPSLFSRTLELQVLGLGRNPLSSVPKATFSVLRKVMVLTLDNAGLDNAVWFSLPNLHTLKDLQLQGNVITKLNKTILSNLRYLQNLDLGNNGLTELPSDTFHNLNELRFLHLNQNKLMEVKNGTFMGLVNALNLDLSGNKIKEIERTVFYDLESVLKIDISGNNLTRIPNFRMSRTVQWLNLCSNHIRKLSSGSFEGLQHLEHLNISKNRLTDIQNGSFSHIPRLKTLDLSFNNIQYIQIDAFEGLQLLSELKLHNNVLETISVDFLPLDNLLSIDLSYNKLSMKLKSGMFPKNIESIDLSDNKINEVLQFAVKNYQTLRRLSLQNNKLTTIKMNDLVVPSQQSKKTMVYISGNPYHCDCNLIWLRNRVNDISMDSEYPLVGDIYKIKCVAGYKIRTPVRLSTVEPGNMLCAYNQICQETCTCCDDEQCGCLSVCPVGCSCYNSSSDKYHYVQCSNRGLNKLPAKFPANSTELLLDKNSIPSVYPRSFDRLINLRVIHLDNNGILTLGNRSFTGLPQLESLYLNNNHIDQITDGVFENLPNLTELHLEFNKISFIDDGAFSYLESLSVLYLNHNRLMTLPDSVVKMLWIVDNITLSGNPWPYIR</sequence>
<comment type="subcellular location">
    <subcellularLocation>
        <location evidence="1">Cell membrane</location>
    </subcellularLocation>
</comment>
<keyword evidence="4" id="KW-0812">Transmembrane</keyword>
<dbReference type="Pfam" id="PF13855">
    <property type="entry name" value="LRR_8"/>
    <property type="match status" value="4"/>
</dbReference>
<evidence type="ECO:0000256" key="2">
    <source>
        <dbReference type="ARBA" id="ARBA00022475"/>
    </source>
</evidence>
<keyword evidence="6" id="KW-0677">Repeat</keyword>
<dbReference type="Gene3D" id="3.80.10.10">
    <property type="entry name" value="Ribonuclease Inhibitor"/>
    <property type="match status" value="5"/>
</dbReference>
<dbReference type="SMART" id="SM00013">
    <property type="entry name" value="LRRNT"/>
    <property type="match status" value="1"/>
</dbReference>
<dbReference type="SMART" id="SM00369">
    <property type="entry name" value="LRR_TYP"/>
    <property type="match status" value="17"/>
</dbReference>
<dbReference type="PROSITE" id="PS51450">
    <property type="entry name" value="LRR"/>
    <property type="match status" value="5"/>
</dbReference>
<keyword evidence="7" id="KW-1133">Transmembrane helix</keyword>
<dbReference type="PANTHER" id="PTHR45842">
    <property type="entry name" value="SYNAPTIC ADHESION-LIKE MOLECULE SALM"/>
    <property type="match status" value="1"/>
</dbReference>